<dbReference type="Gene3D" id="3.40.30.10">
    <property type="entry name" value="Glutaredoxin"/>
    <property type="match status" value="1"/>
</dbReference>
<dbReference type="PANTHER" id="PTHR13887:SF47">
    <property type="entry name" value="CLPXP ADAPTER PROTEIN SPXH"/>
    <property type="match status" value="1"/>
</dbReference>
<protein>
    <recommendedName>
        <fullName evidence="2">ClpXP adapter protein SpxH</fullName>
    </recommendedName>
</protein>
<evidence type="ECO:0000313" key="3">
    <source>
        <dbReference type="EMBL" id="MBC1485325.1"/>
    </source>
</evidence>
<dbReference type="EMBL" id="JAARRG010000001">
    <property type="protein sequence ID" value="MBC1485325.1"/>
    <property type="molecule type" value="Genomic_DNA"/>
</dbReference>
<evidence type="ECO:0000256" key="1">
    <source>
        <dbReference type="ARBA" id="ARBA00022490"/>
    </source>
</evidence>
<comment type="subunit">
    <text evidence="2">Interacts with Spx.</text>
</comment>
<dbReference type="InterPro" id="IPR036249">
    <property type="entry name" value="Thioredoxin-like_sf"/>
</dbReference>
<organism evidence="3 4">
    <name type="scientific">Listeria seeligeri</name>
    <dbReference type="NCBI Taxonomy" id="1640"/>
    <lineage>
        <taxon>Bacteria</taxon>
        <taxon>Bacillati</taxon>
        <taxon>Bacillota</taxon>
        <taxon>Bacilli</taxon>
        <taxon>Bacillales</taxon>
        <taxon>Listeriaceae</taxon>
        <taxon>Listeria</taxon>
    </lineage>
</organism>
<comment type="subcellular location">
    <subcellularLocation>
        <location evidence="2">Cytoplasm</location>
    </subcellularLocation>
</comment>
<reference evidence="3 4" key="1">
    <citation type="submission" date="2020-03" db="EMBL/GenBank/DDBJ databases">
        <title>Soil Listeria distribution.</title>
        <authorList>
            <person name="Liao J."/>
            <person name="Wiedmann M."/>
        </authorList>
    </citation>
    <scope>NUCLEOTIDE SEQUENCE [LARGE SCALE GENOMIC DNA]</scope>
    <source>
        <strain evidence="3 4">FSL L7-1560</strain>
    </source>
</reference>
<name>A0A7X0X0H0_LISSE</name>
<dbReference type="PANTHER" id="PTHR13887">
    <property type="entry name" value="GLUTATHIONE S-TRANSFERASE KAPPA"/>
    <property type="match status" value="1"/>
</dbReference>
<dbReference type="GO" id="GO:0005737">
    <property type="term" value="C:cytoplasm"/>
    <property type="evidence" value="ECO:0007669"/>
    <property type="project" value="UniProtKB-SubCell"/>
</dbReference>
<dbReference type="AlphaFoldDB" id="A0A7X0X0H0"/>
<proteinExistence type="inferred from homology"/>
<accession>A0A7X0X0H0</accession>
<dbReference type="CDD" id="cd03025">
    <property type="entry name" value="DsbA_FrnE_like"/>
    <property type="match status" value="1"/>
</dbReference>
<dbReference type="RefSeq" id="WP_003751812.1">
    <property type="nucleotide sequence ID" value="NZ_CP034772.1"/>
</dbReference>
<sequence length="273" mass="31511">MINQNLYYQSVANSKPIEIYLFFDPACDDCWNIEANMLRLQLEYGNYFKLRYVLHNNLQTFVCKQRRAGNNNLSLKEQQIGAHLSYISCLAVKAAELQGKKQGITFLRKIQAAYFLEDKDIASENVLYDIAIATGLDLHEFKNDLASTAAKRAYIGDQKVAQEMEIHENPTVVFFNKNIEDAGLKLSGLHRYEVYVHVLSELLNHFPEPEERPEMEEYLSKVKVASAASMADFYGVTEQQIERQMKKWRLQQKVELIDTADGQSHWKYIGNVQ</sequence>
<dbReference type="Pfam" id="PF13743">
    <property type="entry name" value="Thioredoxin_5"/>
    <property type="match status" value="1"/>
</dbReference>
<comment type="function">
    <text evidence="2">Adapter protein required for efficient degradation of Spx by ClpXP under non-stress conditions. Interaction with Spx stabilizes Spx and exposes the C-terminus of Spx for recognition and proteolysis by ClpXP.</text>
</comment>
<dbReference type="Proteomes" id="UP000523362">
    <property type="component" value="Unassembled WGS sequence"/>
</dbReference>
<comment type="similarity">
    <text evidence="2">Belongs to the SpxH family.</text>
</comment>
<evidence type="ECO:0000256" key="2">
    <source>
        <dbReference type="HAMAP-Rule" id="MF_02245"/>
    </source>
</evidence>
<gene>
    <name evidence="2" type="primary">spxH</name>
    <name evidence="3" type="ORF">HB897_03635</name>
</gene>
<dbReference type="SUPFAM" id="SSF52833">
    <property type="entry name" value="Thioredoxin-like"/>
    <property type="match status" value="1"/>
</dbReference>
<keyword evidence="1 2" id="KW-0963">Cytoplasm</keyword>
<evidence type="ECO:0000313" key="4">
    <source>
        <dbReference type="Proteomes" id="UP000523362"/>
    </source>
</evidence>
<comment type="caution">
    <text evidence="3">The sequence shown here is derived from an EMBL/GenBank/DDBJ whole genome shotgun (WGS) entry which is preliminary data.</text>
</comment>
<dbReference type="HAMAP" id="MF_02245">
    <property type="entry name" value="Adapter_SpxH"/>
    <property type="match status" value="1"/>
</dbReference>
<dbReference type="InterPro" id="IPR046404">
    <property type="entry name" value="Adapter_SpxH"/>
</dbReference>